<comment type="caution">
    <text evidence="1">The sequence shown here is derived from an EMBL/GenBank/DDBJ whole genome shotgun (WGS) entry which is preliminary data.</text>
</comment>
<dbReference type="AlphaFoldDB" id="A0A1Q9DXP2"/>
<gene>
    <name evidence="1" type="ORF">AK812_SmicGene17465</name>
</gene>
<evidence type="ECO:0000313" key="1">
    <source>
        <dbReference type="EMBL" id="OLP99937.1"/>
    </source>
</evidence>
<accession>A0A1Q9DXP2</accession>
<organism evidence="1 2">
    <name type="scientific">Symbiodinium microadriaticum</name>
    <name type="common">Dinoflagellate</name>
    <name type="synonym">Zooxanthella microadriatica</name>
    <dbReference type="NCBI Taxonomy" id="2951"/>
    <lineage>
        <taxon>Eukaryota</taxon>
        <taxon>Sar</taxon>
        <taxon>Alveolata</taxon>
        <taxon>Dinophyceae</taxon>
        <taxon>Suessiales</taxon>
        <taxon>Symbiodiniaceae</taxon>
        <taxon>Symbiodinium</taxon>
    </lineage>
</organism>
<reference evidence="1 2" key="1">
    <citation type="submission" date="2016-02" db="EMBL/GenBank/DDBJ databases">
        <title>Genome analysis of coral dinoflagellate symbionts highlights evolutionary adaptations to a symbiotic lifestyle.</title>
        <authorList>
            <person name="Aranda M."/>
            <person name="Li Y."/>
            <person name="Liew Y.J."/>
            <person name="Baumgarten S."/>
            <person name="Simakov O."/>
            <person name="Wilson M."/>
            <person name="Piel J."/>
            <person name="Ashoor H."/>
            <person name="Bougouffa S."/>
            <person name="Bajic V.B."/>
            <person name="Ryu T."/>
            <person name="Ravasi T."/>
            <person name="Bayer T."/>
            <person name="Micklem G."/>
            <person name="Kim H."/>
            <person name="Bhak J."/>
            <person name="Lajeunesse T.C."/>
            <person name="Voolstra C.R."/>
        </authorList>
    </citation>
    <scope>NUCLEOTIDE SEQUENCE [LARGE SCALE GENOMIC DNA]</scope>
    <source>
        <strain evidence="1 2">CCMP2467</strain>
    </source>
</reference>
<name>A0A1Q9DXP2_SYMMI</name>
<keyword evidence="2" id="KW-1185">Reference proteome</keyword>
<dbReference type="EMBL" id="LSRX01000345">
    <property type="protein sequence ID" value="OLP99937.1"/>
    <property type="molecule type" value="Genomic_DNA"/>
</dbReference>
<protein>
    <submittedName>
        <fullName evidence="1">Uncharacterized protein</fullName>
    </submittedName>
</protein>
<evidence type="ECO:0000313" key="2">
    <source>
        <dbReference type="Proteomes" id="UP000186817"/>
    </source>
</evidence>
<dbReference type="Proteomes" id="UP000186817">
    <property type="component" value="Unassembled WGS sequence"/>
</dbReference>
<sequence length="250" mass="27686">MARSPLVNWANQNMQQFWWGVIVFFLGQHSQYDRHKLGGMHLDMIDFLDFLGRLGGDTGPCRMEKNQRAIIGREATPGSQPSTRTTVLAGGAAAILAVLLRPGLPVDLAALEQALSGFAPETVAGLRRRPLYQPCPSSVSPWNKDVPEGSWPPDYDRDLYLLQTDGETPPPNHPADVAPPEQPYVMIVDEYFIGVGQFVGCPCGRGFPAESLRLASHGSPIQWAPRFSDSLRKIPEVEKRRFFFPPLHGI</sequence>
<proteinExistence type="predicted"/>